<dbReference type="CDD" id="cd22159">
    <property type="entry name" value="F-box_AtTIR1-like"/>
    <property type="match status" value="1"/>
</dbReference>
<dbReference type="PANTHER" id="PTHR16134:SF43">
    <property type="entry name" value="CORONATINE-INSENSITIVE PROTEIN 1"/>
    <property type="match status" value="1"/>
</dbReference>
<evidence type="ECO:0000259" key="1">
    <source>
        <dbReference type="Pfam" id="PF18511"/>
    </source>
</evidence>
<reference evidence="3" key="1">
    <citation type="submission" date="2022-12" db="EMBL/GenBank/DDBJ databases">
        <title>Draft genome assemblies for two species of Escallonia (Escalloniales).</title>
        <authorList>
            <person name="Chanderbali A."/>
            <person name="Dervinis C."/>
            <person name="Anghel I."/>
            <person name="Soltis D."/>
            <person name="Soltis P."/>
            <person name="Zapata F."/>
        </authorList>
    </citation>
    <scope>NUCLEOTIDE SEQUENCE</scope>
    <source>
        <strain evidence="3">UCBG64.0493</strain>
        <tissue evidence="3">Leaf</tissue>
    </source>
</reference>
<dbReference type="InterPro" id="IPR041567">
    <property type="entry name" value="COI1_F-box"/>
</dbReference>
<proteinExistence type="predicted"/>
<evidence type="ECO:0000259" key="2">
    <source>
        <dbReference type="Pfam" id="PF18791"/>
    </source>
</evidence>
<gene>
    <name evidence="3" type="ORF">RJ639_039049</name>
</gene>
<dbReference type="InterPro" id="IPR041101">
    <property type="entry name" value="Transp_inhibit"/>
</dbReference>
<dbReference type="InterPro" id="IPR032675">
    <property type="entry name" value="LRR_dom_sf"/>
</dbReference>
<comment type="caution">
    <text evidence="3">The sequence shown here is derived from an EMBL/GenBank/DDBJ whole genome shotgun (WGS) entry which is preliminary data.</text>
</comment>
<dbReference type="Pfam" id="PF18791">
    <property type="entry name" value="Transp_inhibit"/>
    <property type="match status" value="1"/>
</dbReference>
<name>A0AA89B715_9ASTE</name>
<organism evidence="3 4">
    <name type="scientific">Escallonia herrerae</name>
    <dbReference type="NCBI Taxonomy" id="1293975"/>
    <lineage>
        <taxon>Eukaryota</taxon>
        <taxon>Viridiplantae</taxon>
        <taxon>Streptophyta</taxon>
        <taxon>Embryophyta</taxon>
        <taxon>Tracheophyta</taxon>
        <taxon>Spermatophyta</taxon>
        <taxon>Magnoliopsida</taxon>
        <taxon>eudicotyledons</taxon>
        <taxon>Gunneridae</taxon>
        <taxon>Pentapetalae</taxon>
        <taxon>asterids</taxon>
        <taxon>campanulids</taxon>
        <taxon>Escalloniales</taxon>
        <taxon>Escalloniaceae</taxon>
        <taxon>Escallonia</taxon>
    </lineage>
</organism>
<feature type="domain" description="COI1 F-box" evidence="1">
    <location>
        <begin position="13"/>
        <end position="53"/>
    </location>
</feature>
<dbReference type="SUPFAM" id="SSF52047">
    <property type="entry name" value="RNI-like"/>
    <property type="match status" value="1"/>
</dbReference>
<keyword evidence="4" id="KW-1185">Reference proteome</keyword>
<dbReference type="GO" id="GO:0019005">
    <property type="term" value="C:SCF ubiquitin ligase complex"/>
    <property type="evidence" value="ECO:0007669"/>
    <property type="project" value="TreeGrafter"/>
</dbReference>
<dbReference type="FunFam" id="3.80.10.10:FF:000124">
    <property type="entry name" value="Coronatine-insensitive protein 1"/>
    <property type="match status" value="1"/>
</dbReference>
<dbReference type="AlphaFoldDB" id="A0AA89B715"/>
<evidence type="ECO:0008006" key="5">
    <source>
        <dbReference type="Google" id="ProtNLM"/>
    </source>
</evidence>
<dbReference type="Proteomes" id="UP001188597">
    <property type="component" value="Unassembled WGS sequence"/>
</dbReference>
<dbReference type="PANTHER" id="PTHR16134">
    <property type="entry name" value="F-BOX/TPR REPEAT PROTEIN POF3"/>
    <property type="match status" value="1"/>
</dbReference>
<dbReference type="Gene3D" id="1.20.1280.50">
    <property type="match status" value="1"/>
</dbReference>
<dbReference type="EMBL" id="JAVXUP010000403">
    <property type="protein sequence ID" value="KAK3028783.1"/>
    <property type="molecule type" value="Genomic_DNA"/>
</dbReference>
<feature type="domain" description="Transport inhibitor response 1" evidence="2">
    <location>
        <begin position="74"/>
        <end position="118"/>
    </location>
</feature>
<evidence type="ECO:0000313" key="3">
    <source>
        <dbReference type="EMBL" id="KAK3028783.1"/>
    </source>
</evidence>
<evidence type="ECO:0000313" key="4">
    <source>
        <dbReference type="Proteomes" id="UP001188597"/>
    </source>
</evidence>
<protein>
    <recommendedName>
        <fullName evidence="5">Coronatine-insensitive protein 1</fullName>
    </recommendedName>
</protein>
<dbReference type="Pfam" id="PF18511">
    <property type="entry name" value="F-box_5"/>
    <property type="match status" value="1"/>
</dbReference>
<accession>A0AA89B715</accession>
<sequence>MADPYRNVNRIHTRMPDTVLECVTPYIQDSRDRGAVSLVCKRWYQVDALTRKHVTVALCYATTPRQLLRRFAYIESLKLKGKPRMAMFSLLPDDWGGYLTPWAEEIARSFPCLKELHFRRMIVQDSDLELIARSRCKVLQVVKLDNCSGFSTDGLLHITRLCRSLKTLFLEDSTIVEKDSEWLHELALHNRELEELNFYMTDLSKVRCQDLELIAKNCCPFLRSLKVSDCDILDLVGFFRTATSLKEFGGGTYYSEPENYSVLAISQRLCSLGPTYLGKNEMPIMFPFASLLKNLDLLYALLDTEDHCRLIQRCPNLEVLQTRDVIADRGLEVLAHCCKQLRSLRIERGADEQGLNAEHGAVTHRGLIALAHGCPELNYLAVYVTDITNASLECIGTHCKNLCDFRLVLLDREEKITELPLDNGVRSLLIGCPKIRRFALYLRPGGLTNAGLSYIGLYSKQVRWMLLGFVGESDEGLLELSRGCPCLEKLELRGCCFSEHALATAVSQLTSLRYIWVQGYRATSTGLDLLAMTRQFLNIELITSLGDVVSDPIGKVVQSPLQIFAYYSLAGQRTDCPDSIIPLDQNSRRPS</sequence>
<dbReference type="GO" id="GO:0031146">
    <property type="term" value="P:SCF-dependent proteasomal ubiquitin-dependent protein catabolic process"/>
    <property type="evidence" value="ECO:0007669"/>
    <property type="project" value="TreeGrafter"/>
</dbReference>
<dbReference type="Gene3D" id="3.80.10.10">
    <property type="entry name" value="Ribonuclease Inhibitor"/>
    <property type="match status" value="1"/>
</dbReference>